<evidence type="ECO:0000313" key="2">
    <source>
        <dbReference type="Proteomes" id="UP000183832"/>
    </source>
</evidence>
<evidence type="ECO:0000313" key="1">
    <source>
        <dbReference type="EMBL" id="CRK94251.1"/>
    </source>
</evidence>
<reference evidence="1 2" key="1">
    <citation type="submission" date="2015-04" db="EMBL/GenBank/DDBJ databases">
        <authorList>
            <person name="Syromyatnikov M.Y."/>
            <person name="Popov V.N."/>
        </authorList>
    </citation>
    <scope>NUCLEOTIDE SEQUENCE [LARGE SCALE GENOMIC DNA]</scope>
</reference>
<organism evidence="1 2">
    <name type="scientific">Clunio marinus</name>
    <dbReference type="NCBI Taxonomy" id="568069"/>
    <lineage>
        <taxon>Eukaryota</taxon>
        <taxon>Metazoa</taxon>
        <taxon>Ecdysozoa</taxon>
        <taxon>Arthropoda</taxon>
        <taxon>Hexapoda</taxon>
        <taxon>Insecta</taxon>
        <taxon>Pterygota</taxon>
        <taxon>Neoptera</taxon>
        <taxon>Endopterygota</taxon>
        <taxon>Diptera</taxon>
        <taxon>Nematocera</taxon>
        <taxon>Chironomoidea</taxon>
        <taxon>Chironomidae</taxon>
        <taxon>Clunio</taxon>
    </lineage>
</organism>
<sequence>MFVKHKDVKKCLRNTKPQTSGRHRKYGWKSCLQNMSAVCQSFFRRHKDMSLKICTTLIATPEESPDTPDTPNTPENSLCVDECSDISVTIRTLSIELNELYIELMAKS</sequence>
<dbReference type="AlphaFoldDB" id="A0A1J1I213"/>
<accession>A0A1J1I213</accession>
<keyword evidence="2" id="KW-1185">Reference proteome</keyword>
<protein>
    <submittedName>
        <fullName evidence="1">CLUMA_CG007766, isoform A</fullName>
    </submittedName>
</protein>
<dbReference type="EMBL" id="CVRI01000038">
    <property type="protein sequence ID" value="CRK94251.1"/>
    <property type="molecule type" value="Genomic_DNA"/>
</dbReference>
<dbReference type="Proteomes" id="UP000183832">
    <property type="component" value="Unassembled WGS sequence"/>
</dbReference>
<proteinExistence type="predicted"/>
<name>A0A1J1I213_9DIPT</name>
<gene>
    <name evidence="1" type="ORF">CLUMA_CG007766</name>
</gene>